<evidence type="ECO:0000256" key="5">
    <source>
        <dbReference type="ARBA" id="ARBA00022777"/>
    </source>
</evidence>
<keyword evidence="6" id="KW-0067">ATP-binding</keyword>
<keyword evidence="5" id="KW-0418">Kinase</keyword>
<dbReference type="GO" id="GO:0004430">
    <property type="term" value="F:1-phosphatidylinositol 4-kinase activity"/>
    <property type="evidence" value="ECO:0007669"/>
    <property type="project" value="UniProtKB-EC"/>
</dbReference>
<gene>
    <name evidence="8" type="ORF">DCAF_LOCUS10287</name>
</gene>
<evidence type="ECO:0000259" key="7">
    <source>
        <dbReference type="PROSITE" id="PS50290"/>
    </source>
</evidence>
<dbReference type="Pfam" id="PF00454">
    <property type="entry name" value="PI3_PI4_kinase"/>
    <property type="match status" value="1"/>
</dbReference>
<dbReference type="AlphaFoldDB" id="A0AAV1REU9"/>
<proteinExistence type="inferred from homology"/>
<protein>
    <recommendedName>
        <fullName evidence="2">1-phosphatidylinositol 4-kinase</fullName>
        <ecNumber evidence="2">2.7.1.67</ecNumber>
    </recommendedName>
</protein>
<dbReference type="PROSITE" id="PS50290">
    <property type="entry name" value="PI3_4_KINASE_3"/>
    <property type="match status" value="1"/>
</dbReference>
<evidence type="ECO:0000256" key="6">
    <source>
        <dbReference type="ARBA" id="ARBA00022840"/>
    </source>
</evidence>
<feature type="domain" description="PI3K/PI4K catalytic" evidence="7">
    <location>
        <begin position="1"/>
        <end position="346"/>
    </location>
</feature>
<comment type="caution">
    <text evidence="8">The sequence shown here is derived from an EMBL/GenBank/DDBJ whole genome shotgun (WGS) entry which is preliminary data.</text>
</comment>
<organism evidence="8 9">
    <name type="scientific">Dovyalis caffra</name>
    <dbReference type="NCBI Taxonomy" id="77055"/>
    <lineage>
        <taxon>Eukaryota</taxon>
        <taxon>Viridiplantae</taxon>
        <taxon>Streptophyta</taxon>
        <taxon>Embryophyta</taxon>
        <taxon>Tracheophyta</taxon>
        <taxon>Spermatophyta</taxon>
        <taxon>Magnoliopsida</taxon>
        <taxon>eudicotyledons</taxon>
        <taxon>Gunneridae</taxon>
        <taxon>Pentapetalae</taxon>
        <taxon>rosids</taxon>
        <taxon>fabids</taxon>
        <taxon>Malpighiales</taxon>
        <taxon>Salicaceae</taxon>
        <taxon>Flacourtieae</taxon>
        <taxon>Dovyalis</taxon>
    </lineage>
</organism>
<name>A0AAV1REU9_9ROSI</name>
<keyword evidence="4" id="KW-0547">Nucleotide-binding</keyword>
<evidence type="ECO:0000256" key="1">
    <source>
        <dbReference type="ARBA" id="ARBA00008941"/>
    </source>
</evidence>
<keyword evidence="3" id="KW-0808">Transferase</keyword>
<sequence length="424" mass="48423">MHGTKFAPHSLLAFRIGVRSREKLRRRHLSLGFEFYSFSSSFHVSRSGPSRTYKYGKLVTFEGPLIGECCGNKRMERKPSFRRRVFVRTETGIVLGMELDRSDNAHTVKRKLRACPQCPNRREGGRVTSIRCMLERPDSAEAARYLPTMITLPKCPQLALMKQFIPHDFDLGDYGTSSFPVVVVHRIGILDIRILNTDRHAGNPPVKKLDRIERFGKVELIPIDHGLFLPETLEDPYFELIHWPQASISFSEDELEYIGSLDPFQDSDMLRRELPMIREACLVVLVVCIIFLKEGVAFGPCLVEIGKNVRNPLSKLEESAEGEADTEGEELNLSTDEYVDSSQDKVTTRFKHVHVIKKKGGGEKSWLYGGEIRRSYLVGTSFENVSVNERLPASMSFVKLSDPDEGEWVRFLEKFKKLLYPNFC</sequence>
<evidence type="ECO:0000256" key="4">
    <source>
        <dbReference type="ARBA" id="ARBA00022741"/>
    </source>
</evidence>
<dbReference type="InterPro" id="IPR000403">
    <property type="entry name" value="PI3/4_kinase_cat_dom"/>
</dbReference>
<dbReference type="PANTHER" id="PTHR45800:SF12">
    <property type="entry name" value="1-PHOSPHATIDYLINOSITOL 4-KINASE"/>
    <property type="match status" value="1"/>
</dbReference>
<evidence type="ECO:0000256" key="2">
    <source>
        <dbReference type="ARBA" id="ARBA00012169"/>
    </source>
</evidence>
<dbReference type="Proteomes" id="UP001314170">
    <property type="component" value="Unassembled WGS sequence"/>
</dbReference>
<dbReference type="EC" id="2.7.1.67" evidence="2"/>
<evidence type="ECO:0000313" key="9">
    <source>
        <dbReference type="Proteomes" id="UP001314170"/>
    </source>
</evidence>
<dbReference type="EMBL" id="CAWUPB010000957">
    <property type="protein sequence ID" value="CAK7335255.1"/>
    <property type="molecule type" value="Genomic_DNA"/>
</dbReference>
<reference evidence="8 9" key="1">
    <citation type="submission" date="2024-01" db="EMBL/GenBank/DDBJ databases">
        <authorList>
            <person name="Waweru B."/>
        </authorList>
    </citation>
    <scope>NUCLEOTIDE SEQUENCE [LARGE SCALE GENOMIC DNA]</scope>
</reference>
<dbReference type="GO" id="GO:0005524">
    <property type="term" value="F:ATP binding"/>
    <property type="evidence" value="ECO:0007669"/>
    <property type="project" value="UniProtKB-KW"/>
</dbReference>
<comment type="similarity">
    <text evidence="1">Belongs to the PI3/PI4-kinase family. Type II PI4K subfamily.</text>
</comment>
<keyword evidence="9" id="KW-1185">Reference proteome</keyword>
<dbReference type="InterPro" id="IPR044571">
    <property type="entry name" value="P4KG1-8"/>
</dbReference>
<accession>A0AAV1REU9</accession>
<dbReference type="PANTHER" id="PTHR45800">
    <property type="entry name" value="PHOSPHATIDYLINOSITOL 4-KINASE GAMMA"/>
    <property type="match status" value="1"/>
</dbReference>
<evidence type="ECO:0000313" key="8">
    <source>
        <dbReference type="EMBL" id="CAK7335255.1"/>
    </source>
</evidence>
<evidence type="ECO:0000256" key="3">
    <source>
        <dbReference type="ARBA" id="ARBA00022679"/>
    </source>
</evidence>